<feature type="region of interest" description="Disordered" evidence="1">
    <location>
        <begin position="1"/>
        <end position="163"/>
    </location>
</feature>
<proteinExistence type="predicted"/>
<feature type="compositionally biased region" description="Polar residues" evidence="1">
    <location>
        <begin position="137"/>
        <end position="148"/>
    </location>
</feature>
<evidence type="ECO:0000313" key="3">
    <source>
        <dbReference type="Proteomes" id="UP000807306"/>
    </source>
</evidence>
<feature type="compositionally biased region" description="Polar residues" evidence="1">
    <location>
        <begin position="1082"/>
        <end position="1103"/>
    </location>
</feature>
<evidence type="ECO:0000313" key="2">
    <source>
        <dbReference type="EMBL" id="KAF9534499.1"/>
    </source>
</evidence>
<feature type="compositionally biased region" description="Low complexity" evidence="1">
    <location>
        <begin position="268"/>
        <end position="277"/>
    </location>
</feature>
<reference evidence="2" key="1">
    <citation type="submission" date="2020-11" db="EMBL/GenBank/DDBJ databases">
        <authorList>
            <consortium name="DOE Joint Genome Institute"/>
            <person name="Ahrendt S."/>
            <person name="Riley R."/>
            <person name="Andreopoulos W."/>
            <person name="Labutti K."/>
            <person name="Pangilinan J."/>
            <person name="Ruiz-Duenas F.J."/>
            <person name="Barrasa J.M."/>
            <person name="Sanchez-Garcia M."/>
            <person name="Camarero S."/>
            <person name="Miyauchi S."/>
            <person name="Serrano A."/>
            <person name="Linde D."/>
            <person name="Babiker R."/>
            <person name="Drula E."/>
            <person name="Ayuso-Fernandez I."/>
            <person name="Pacheco R."/>
            <person name="Padilla G."/>
            <person name="Ferreira P."/>
            <person name="Barriuso J."/>
            <person name="Kellner H."/>
            <person name="Castanera R."/>
            <person name="Alfaro M."/>
            <person name="Ramirez L."/>
            <person name="Pisabarro A.G."/>
            <person name="Kuo A."/>
            <person name="Tritt A."/>
            <person name="Lipzen A."/>
            <person name="He G."/>
            <person name="Yan M."/>
            <person name="Ng V."/>
            <person name="Cullen D."/>
            <person name="Martin F."/>
            <person name="Rosso M.-N."/>
            <person name="Henrissat B."/>
            <person name="Hibbett D."/>
            <person name="Martinez A.T."/>
            <person name="Grigoriev I.V."/>
        </authorList>
    </citation>
    <scope>NUCLEOTIDE SEQUENCE</scope>
    <source>
        <strain evidence="2">CBS 506.95</strain>
    </source>
</reference>
<name>A0A9P6JW29_9AGAR</name>
<feature type="compositionally biased region" description="Basic and acidic residues" evidence="1">
    <location>
        <begin position="593"/>
        <end position="621"/>
    </location>
</feature>
<comment type="caution">
    <text evidence="2">The sequence shown here is derived from an EMBL/GenBank/DDBJ whole genome shotgun (WGS) entry which is preliminary data.</text>
</comment>
<feature type="region of interest" description="Disordered" evidence="1">
    <location>
        <begin position="1074"/>
        <end position="1103"/>
    </location>
</feature>
<feature type="compositionally biased region" description="Acidic residues" evidence="1">
    <location>
        <begin position="224"/>
        <end position="235"/>
    </location>
</feature>
<dbReference type="AlphaFoldDB" id="A0A9P6JW29"/>
<evidence type="ECO:0000256" key="1">
    <source>
        <dbReference type="SAM" id="MobiDB-lite"/>
    </source>
</evidence>
<gene>
    <name evidence="2" type="ORF">CPB83DRAFT_902398</name>
</gene>
<protein>
    <submittedName>
        <fullName evidence="2">Uncharacterized protein</fullName>
    </submittedName>
</protein>
<dbReference type="Proteomes" id="UP000807306">
    <property type="component" value="Unassembled WGS sequence"/>
</dbReference>
<feature type="compositionally biased region" description="Polar residues" evidence="1">
    <location>
        <begin position="34"/>
        <end position="64"/>
    </location>
</feature>
<dbReference type="EMBL" id="MU157826">
    <property type="protein sequence ID" value="KAF9534499.1"/>
    <property type="molecule type" value="Genomic_DNA"/>
</dbReference>
<feature type="region of interest" description="Disordered" evidence="1">
    <location>
        <begin position="1147"/>
        <end position="1173"/>
    </location>
</feature>
<keyword evidence="3" id="KW-1185">Reference proteome</keyword>
<feature type="compositionally biased region" description="Basic residues" evidence="1">
    <location>
        <begin position="256"/>
        <end position="267"/>
    </location>
</feature>
<feature type="region of interest" description="Disordered" evidence="1">
    <location>
        <begin position="351"/>
        <end position="372"/>
    </location>
</feature>
<feature type="compositionally biased region" description="Low complexity" evidence="1">
    <location>
        <begin position="126"/>
        <end position="136"/>
    </location>
</feature>
<organism evidence="2 3">
    <name type="scientific">Crepidotus variabilis</name>
    <dbReference type="NCBI Taxonomy" id="179855"/>
    <lineage>
        <taxon>Eukaryota</taxon>
        <taxon>Fungi</taxon>
        <taxon>Dikarya</taxon>
        <taxon>Basidiomycota</taxon>
        <taxon>Agaricomycotina</taxon>
        <taxon>Agaricomycetes</taxon>
        <taxon>Agaricomycetidae</taxon>
        <taxon>Agaricales</taxon>
        <taxon>Agaricineae</taxon>
        <taxon>Crepidotaceae</taxon>
        <taxon>Crepidotus</taxon>
    </lineage>
</organism>
<feature type="compositionally biased region" description="Low complexity" evidence="1">
    <location>
        <begin position="65"/>
        <end position="84"/>
    </location>
</feature>
<accession>A0A9P6JW29</accession>
<feature type="region of interest" description="Disordered" evidence="1">
    <location>
        <begin position="175"/>
        <end position="280"/>
    </location>
</feature>
<sequence length="1239" mass="134066">MSSSNSQKPGKRRRGVPIENASPGSSSPKKRHLSSGNMLISSNLTSSQPENAIAGPSNSRKTSNSSAQSSVTPSRRSSRVSLPTPKRKAMMPDENTTTDNESDKTPPPSISQGLKRKTSDRKVEKSSSTFLKSSDSQGNVLELSSDSDITLKRPSKRAKVKHKCSIPLPKEVIELSDDEVTPNITGLKPSPAKKPPRLTQTRNVATKPKQKKRDNAISRPLPEDIIEIPSTDDEAGVPPKTSLPSTSKLVSTTSKLKGKQSRTKAKPSPKTSTPSSAQTSRLVSFLHSPVFLPILPEPTTATLTTKPLSLPSPPAATEEFTATVLEPSFAMDVDSIVTDALEDPQNLLQFTLSSGPAEPGSRTSPFELDKDEDDSLSIPEALVSALATPRPESPAIDGDLEAMSRTDSFATLPPLSPSPDPVIRHLPAPIAVAPDALDPIMIDLDSPSPKSFYAADEVQIEIGTGQQELAQEQVEDPLKTPLAASEPLMIDLDSPCPEDFQEMVVAGPVTLTQEHIDEVLRRVLSKPLSESGLSSAPSPFRHNASGCPTFSFKMYTKSELYANDEEIRPPRVLWTDLIFGNAMKILNEKRVKVKKAEQDEERKRLERSETRKGKEKAKEIETALPNSPQSGDVHEVNIPEGHGKEAQDGQVATMVEALEYVAIAGEPSSNISMVEDQTVPILLDHQHKDIAGDTQESRIQQDLDVEMGVQKVFPVREDARTLVLKVLKLNALETYEQITGASQEINRLPFPSLVGFPTSNLIGGQIQGSPVPSTSIGAHLPIEDETELLAKSRHVAFVFSQITALQSALSVPDDTVQPTEQALYQPPSAPAPETDFEQLESLSISIPYEIAADRNESLSQMQIDHDGSTFDDTLIEEASVEAALELDELDECQSDILAGSDAQVSSPRDSIMGNLEHSKVQTAGPPSAVAAPEINPQLSTMPTTPAEEGSKIKSLPQDDSPITPPNVLRHSPDVDVSMLKLPVEQSQDPEIWVTTPQAGDSIPLLTTQPSSEDSYEEHIPHPIATAYSLIKNFVDRDIPANASNPLSTSRPGTQEPAAPLENLLSLVESERSASELKPAVSGSPTHCATILESTSPLPQSVTEGVNKPREVIDVHMESVEIPATHEHNIRARLSPSLLPTTQTSLLQSNPLRSPDLSMYYSSTSGSSDTTDDSVRLATPPLLESLPMNTNTKGLIYAFDVSVLDDPNLTLEKLRECGKHGFSHYDLEGDIDDYTFPDWS</sequence>
<feature type="region of interest" description="Disordered" evidence="1">
    <location>
        <begin position="936"/>
        <end position="971"/>
    </location>
</feature>
<feature type="compositionally biased region" description="Low complexity" evidence="1">
    <location>
        <begin position="240"/>
        <end position="255"/>
    </location>
</feature>
<feature type="compositionally biased region" description="Basic residues" evidence="1">
    <location>
        <begin position="153"/>
        <end position="163"/>
    </location>
</feature>
<feature type="region of interest" description="Disordered" evidence="1">
    <location>
        <begin position="593"/>
        <end position="632"/>
    </location>
</feature>